<gene>
    <name evidence="4" type="ORF">A2592_02685</name>
</gene>
<evidence type="ECO:0008006" key="6">
    <source>
        <dbReference type="Google" id="ProtNLM"/>
    </source>
</evidence>
<organism evidence="4 5">
    <name type="scientific">Candidatus Kaiserbacteria bacterium RIFOXYD1_FULL_42_15</name>
    <dbReference type="NCBI Taxonomy" id="1798532"/>
    <lineage>
        <taxon>Bacteria</taxon>
        <taxon>Candidatus Kaiseribacteriota</taxon>
    </lineage>
</organism>
<evidence type="ECO:0000256" key="2">
    <source>
        <dbReference type="ARBA" id="ARBA00022980"/>
    </source>
</evidence>
<accession>A0A1F6FSE5</accession>
<proteinExistence type="inferred from homology"/>
<comment type="caution">
    <text evidence="4">The sequence shown here is derived from an EMBL/GenBank/DDBJ whole genome shotgun (WGS) entry which is preliminary data.</text>
</comment>
<evidence type="ECO:0000313" key="5">
    <source>
        <dbReference type="Proteomes" id="UP000179230"/>
    </source>
</evidence>
<dbReference type="EMBL" id="MFMT01000014">
    <property type="protein sequence ID" value="OGG88753.1"/>
    <property type="molecule type" value="Genomic_DNA"/>
</dbReference>
<dbReference type="Proteomes" id="UP000179230">
    <property type="component" value="Unassembled WGS sequence"/>
</dbReference>
<comment type="similarity">
    <text evidence="1">Belongs to the bacterial ribosomal protein bL35 family.</text>
</comment>
<dbReference type="GO" id="GO:0005840">
    <property type="term" value="C:ribosome"/>
    <property type="evidence" value="ECO:0007669"/>
    <property type="project" value="UniProtKB-KW"/>
</dbReference>
<sequence>MKTNKSFSKRIKVTKNGKLVARKPGQNHFNARQTGQQRLRRKRTQLLNLSKRITRRFLPGTGAKPLSETNPAVK</sequence>
<evidence type="ECO:0000256" key="3">
    <source>
        <dbReference type="ARBA" id="ARBA00023274"/>
    </source>
</evidence>
<name>A0A1F6FSE5_9BACT</name>
<keyword evidence="2" id="KW-0689">Ribosomal protein</keyword>
<dbReference type="GO" id="GO:0006412">
    <property type="term" value="P:translation"/>
    <property type="evidence" value="ECO:0007669"/>
    <property type="project" value="InterPro"/>
</dbReference>
<dbReference type="GO" id="GO:0003735">
    <property type="term" value="F:structural constituent of ribosome"/>
    <property type="evidence" value="ECO:0007669"/>
    <property type="project" value="InterPro"/>
</dbReference>
<evidence type="ECO:0000313" key="4">
    <source>
        <dbReference type="EMBL" id="OGG88753.1"/>
    </source>
</evidence>
<dbReference type="GO" id="GO:1990904">
    <property type="term" value="C:ribonucleoprotein complex"/>
    <property type="evidence" value="ECO:0007669"/>
    <property type="project" value="UniProtKB-KW"/>
</dbReference>
<reference evidence="4 5" key="1">
    <citation type="journal article" date="2016" name="Nat. Commun.">
        <title>Thousands of microbial genomes shed light on interconnected biogeochemical processes in an aquifer system.</title>
        <authorList>
            <person name="Anantharaman K."/>
            <person name="Brown C.T."/>
            <person name="Hug L.A."/>
            <person name="Sharon I."/>
            <person name="Castelle C.J."/>
            <person name="Probst A.J."/>
            <person name="Thomas B.C."/>
            <person name="Singh A."/>
            <person name="Wilkins M.J."/>
            <person name="Karaoz U."/>
            <person name="Brodie E.L."/>
            <person name="Williams K.H."/>
            <person name="Hubbard S.S."/>
            <person name="Banfield J.F."/>
        </authorList>
    </citation>
    <scope>NUCLEOTIDE SEQUENCE [LARGE SCALE GENOMIC DNA]</scope>
</reference>
<keyword evidence="3" id="KW-0687">Ribonucleoprotein</keyword>
<dbReference type="SUPFAM" id="SSF143034">
    <property type="entry name" value="L35p-like"/>
    <property type="match status" value="1"/>
</dbReference>
<dbReference type="AlphaFoldDB" id="A0A1F6FSE5"/>
<dbReference type="InterPro" id="IPR037229">
    <property type="entry name" value="Ribosomal_bL35_sf"/>
</dbReference>
<dbReference type="Pfam" id="PF01632">
    <property type="entry name" value="Ribosomal_L35p"/>
    <property type="match status" value="1"/>
</dbReference>
<dbReference type="Gene3D" id="4.10.410.60">
    <property type="match status" value="1"/>
</dbReference>
<dbReference type="InterPro" id="IPR021137">
    <property type="entry name" value="Ribosomal_bL35-like"/>
</dbReference>
<evidence type="ECO:0000256" key="1">
    <source>
        <dbReference type="ARBA" id="ARBA00006598"/>
    </source>
</evidence>
<protein>
    <recommendedName>
        <fullName evidence="6">50S ribosomal protein L35</fullName>
    </recommendedName>
</protein>